<dbReference type="InterPro" id="IPR036034">
    <property type="entry name" value="PDZ_sf"/>
</dbReference>
<dbReference type="SUPFAM" id="SSF50729">
    <property type="entry name" value="PH domain-like"/>
    <property type="match status" value="1"/>
</dbReference>
<feature type="region of interest" description="Disordered" evidence="2">
    <location>
        <begin position="1361"/>
        <end position="1383"/>
    </location>
</feature>
<dbReference type="InterPro" id="IPR011993">
    <property type="entry name" value="PH-like_dom_sf"/>
</dbReference>
<dbReference type="PRINTS" id="PR00935">
    <property type="entry name" value="BAND41"/>
</dbReference>
<dbReference type="Ensembl" id="ENSLLET00000032103.1">
    <property type="protein sequence ID" value="ENSLLEP00000030923.1"/>
    <property type="gene ID" value="ENSLLEG00000019565.1"/>
</dbReference>
<dbReference type="Gene3D" id="2.30.29.30">
    <property type="entry name" value="Pleckstrin-homology domain (PH domain)/Phosphotyrosine-binding domain (PTB)"/>
    <property type="match status" value="1"/>
</dbReference>
<dbReference type="Pfam" id="PF00595">
    <property type="entry name" value="PDZ"/>
    <property type="match status" value="4"/>
</dbReference>
<evidence type="ECO:0000313" key="6">
    <source>
        <dbReference type="Ensembl" id="ENSLLEP00000030923.1"/>
    </source>
</evidence>
<dbReference type="GeneTree" id="ENSGT00940000161964"/>
<dbReference type="SMART" id="SM00750">
    <property type="entry name" value="KIND"/>
    <property type="match status" value="1"/>
</dbReference>
<evidence type="ECO:0008006" key="8">
    <source>
        <dbReference type="Google" id="ProtNLM"/>
    </source>
</evidence>
<proteinExistence type="predicted"/>
<sequence length="1676" mass="187789">MNGTYVALSEVIKVRGSPLSEEEVWALLCTASEHIMHLYNKGSKTWTDISPWSLVILGSGYMCFQNGFYEQACQFRAPEIFQGSAQTKESMVYSLGMTMFWVAEYNIPTDQPVDLDSTIQTILITMCDESPKQRPSPEMIIQKCLEHQREYSLLPSGFYVQGLVSLVLGNCSQKQSEDTLDVQLTKSQMIRERLKQKSTEPPSFPSVPVHSARKSQFMSTLEKPYKDSPSQDFQVPINSFQAPMHQANLDIQPNIHRPLQCQLPECASHCLHCKQGPVYKHPSSLRSSIEPQRKVLRPEFVIFAKEPPVTIELPTKIVTKKGKSYLSQKNLYVILPNGLCLEIKCDIKSQACSVLESAAASAKLKQPSYFGLAYLKGMEFFFLDDDDVLEKVAPEGWSKTPKKKSTIVAFTLFLRVKHYVQDFSILRNCSIQHLVYLQLRKDILDGRLFCNREAALFLGSLALQAEVGDYIPELHEQDLRIEDFLPPKMLESKQVIQDILLLNQRHIGMTKREAELAFLRAAQQLPEYGVLFHHVQRVKKGLGNEDLMLGICSQGIIVYEDRRGNRIASLRFPWREIQTLSSHRKKFSVLSYSNVKKYSFLTDSNKTSKYLLGLCNAMRTFNTNLRHHQEVAIVSEGMDAETTFYEDEKEQLLLMQRMSQSENVLSLLPAEDIRSRILSKSYDAISISNNNEEERDHSLLTEDLVNRTHKQSLDYLSMHSSRSTSCNTKSGQKWISYNGSEREIVHVKLKKDPTYGLGFVITGGESVGKLDLGIFVASIIPGGPAEHDGRIQPGGRLISMNNISLEGVTFNRAVNILQNCEQEADLIFSQPKASRFDGCCVQRQTSDISQEERLRSSLISSLQGSPCRDACNNQVGQGKEDDCHRQLFDEPANHQDHAFLPRPVASAEDCIERSSDNTYFVELQREDESLGFSVTGGVNTSVRHGGIYVKSIVPMGLADQNGMIMKGDRLLKVNGIHLAGCTHRQAVECLKNAGQVVCLILQRERDQANTISGRHCEFSESERSTPSYSNAENLSLVKKDMTFEVLLKKNAGGLGFSFVQTEGRRTGDRIRIKRLFHGQPAEESGRISVGDVLLAVNGKSIQGLNYQEVLHLLHGAPAEVTLKICRPNEGILPEIDLTAPTPVPSPVKDLLSMKTSLHKLEATAKSYSEDEKNSKHEDSVSQETLFNHTSELAMEKATSLAEDVHLNSYSICDLDPQECSPVEKAEGDVKDIVSILSDEEYLTISSSSVTPPSWFETSEETPFGFRAKQPYVRMLLSESLKSPDLCDNDNEWEDIEETEEMDVKSKGSEVGCSGKYEPFSTNLTQRPYLCSPAARKLHAVSPARQMMTHSAILKLKPSPIRKVASPPSQVTNHSTIRKSPFHDVNSPVFNNGQFEPYASSQNTILAFPQSSDCINHITTDISDEAPLEHNNMSSQHTTVKNFTIQHEQSNAKDRILIHNHSKPSNRITIQNHSSIELSSENSPLYLHVPENTNIEQRKIEGEFTLPDISCRTCSFTPEESPSFIKENLTLGIQQASTREASTDCQTERLSDEDKSSFQEKHESLLKDKENCLMDIYLEKPNNGSLGFSLSGSREDGMFFIKAICPGSVSSQDGRLCVRDFLLEVNGHALHGLKLAMVVSILREAKGVVHLLVHKSAPESNDHTEQDPVKGLDSVEP</sequence>
<dbReference type="Proteomes" id="UP000694569">
    <property type="component" value="Unplaced"/>
</dbReference>
<feature type="domain" description="FERM" evidence="3">
    <location>
        <begin position="329"/>
        <end position="626"/>
    </location>
</feature>
<dbReference type="InterPro" id="IPR014352">
    <property type="entry name" value="FERM/acyl-CoA-bd_prot_sf"/>
</dbReference>
<dbReference type="PANTHER" id="PTHR46900">
    <property type="entry name" value="TYROSINE-PROTEIN PHOSPHATASE NON-RECEPTOR TYPE 13"/>
    <property type="match status" value="1"/>
</dbReference>
<dbReference type="InterPro" id="IPR019748">
    <property type="entry name" value="FERM_central"/>
</dbReference>
<keyword evidence="7" id="KW-1185">Reference proteome</keyword>
<organism evidence="6 7">
    <name type="scientific">Leptobrachium leishanense</name>
    <name type="common">Leishan spiny toad</name>
    <dbReference type="NCBI Taxonomy" id="445787"/>
    <lineage>
        <taxon>Eukaryota</taxon>
        <taxon>Metazoa</taxon>
        <taxon>Chordata</taxon>
        <taxon>Craniata</taxon>
        <taxon>Vertebrata</taxon>
        <taxon>Euteleostomi</taxon>
        <taxon>Amphibia</taxon>
        <taxon>Batrachia</taxon>
        <taxon>Anura</taxon>
        <taxon>Pelobatoidea</taxon>
        <taxon>Megophryidae</taxon>
        <taxon>Leptobrachium</taxon>
    </lineage>
</organism>
<dbReference type="SMART" id="SM00295">
    <property type="entry name" value="B41"/>
    <property type="match status" value="1"/>
</dbReference>
<dbReference type="InterPro" id="IPR019749">
    <property type="entry name" value="Band_41_domain"/>
</dbReference>
<feature type="domain" description="KIND" evidence="5">
    <location>
        <begin position="6"/>
        <end position="181"/>
    </location>
</feature>
<evidence type="ECO:0000313" key="7">
    <source>
        <dbReference type="Proteomes" id="UP000694569"/>
    </source>
</evidence>
<dbReference type="SUPFAM" id="SSF54236">
    <property type="entry name" value="Ubiquitin-like"/>
    <property type="match status" value="1"/>
</dbReference>
<reference evidence="6" key="2">
    <citation type="submission" date="2025-09" db="UniProtKB">
        <authorList>
            <consortium name="Ensembl"/>
        </authorList>
    </citation>
    <scope>IDENTIFICATION</scope>
</reference>
<dbReference type="Pfam" id="PF09380">
    <property type="entry name" value="FERM_C"/>
    <property type="match status" value="1"/>
</dbReference>
<dbReference type="CDD" id="cd14473">
    <property type="entry name" value="FERM_B-lobe"/>
    <property type="match status" value="1"/>
</dbReference>
<evidence type="ECO:0000256" key="1">
    <source>
        <dbReference type="ARBA" id="ARBA00022737"/>
    </source>
</evidence>
<dbReference type="InterPro" id="IPR011019">
    <property type="entry name" value="KIND_dom"/>
</dbReference>
<feature type="domain" description="PDZ" evidence="4">
    <location>
        <begin position="1044"/>
        <end position="1128"/>
    </location>
</feature>
<dbReference type="Gene3D" id="1.10.510.10">
    <property type="entry name" value="Transferase(Phosphotransferase) domain 1"/>
    <property type="match status" value="1"/>
</dbReference>
<dbReference type="InterPro" id="IPR001478">
    <property type="entry name" value="PDZ"/>
</dbReference>
<evidence type="ECO:0000259" key="3">
    <source>
        <dbReference type="PROSITE" id="PS50057"/>
    </source>
</evidence>
<evidence type="ECO:0000256" key="2">
    <source>
        <dbReference type="SAM" id="MobiDB-lite"/>
    </source>
</evidence>
<dbReference type="PROSITE" id="PS50106">
    <property type="entry name" value="PDZ"/>
    <property type="match status" value="4"/>
</dbReference>
<dbReference type="InterPro" id="IPR018980">
    <property type="entry name" value="FERM_PH-like_C"/>
</dbReference>
<keyword evidence="1" id="KW-0677">Repeat</keyword>
<feature type="region of interest" description="Disordered" evidence="2">
    <location>
        <begin position="1534"/>
        <end position="1556"/>
    </location>
</feature>
<feature type="domain" description="PDZ" evidence="4">
    <location>
        <begin position="920"/>
        <end position="1005"/>
    </location>
</feature>
<name>A0A8C5Q171_9ANUR</name>
<dbReference type="Gene3D" id="1.20.80.10">
    <property type="match status" value="1"/>
</dbReference>
<dbReference type="OrthoDB" id="165498at2759"/>
<dbReference type="PANTHER" id="PTHR46900:SF4">
    <property type="entry name" value="FERM AND PDZ DOMAIN CONTAINING 2"/>
    <property type="match status" value="1"/>
</dbReference>
<dbReference type="InterPro" id="IPR000299">
    <property type="entry name" value="FERM_domain"/>
</dbReference>
<feature type="compositionally biased region" description="Basic and acidic residues" evidence="2">
    <location>
        <begin position="1656"/>
        <end position="1669"/>
    </location>
</feature>
<dbReference type="SMART" id="SM01196">
    <property type="entry name" value="FERM_C"/>
    <property type="match status" value="1"/>
</dbReference>
<feature type="compositionally biased region" description="Basic and acidic residues" evidence="2">
    <location>
        <begin position="1545"/>
        <end position="1556"/>
    </location>
</feature>
<dbReference type="Pfam" id="PF00373">
    <property type="entry name" value="FERM_M"/>
    <property type="match status" value="1"/>
</dbReference>
<feature type="compositionally biased region" description="Polar residues" evidence="2">
    <location>
        <begin position="1534"/>
        <end position="1544"/>
    </location>
</feature>
<reference evidence="6" key="1">
    <citation type="submission" date="2025-08" db="UniProtKB">
        <authorList>
            <consortium name="Ensembl"/>
        </authorList>
    </citation>
    <scope>IDENTIFICATION</scope>
</reference>
<dbReference type="PROSITE" id="PS50057">
    <property type="entry name" value="FERM_3"/>
    <property type="match status" value="1"/>
</dbReference>
<feature type="domain" description="PDZ" evidence="4">
    <location>
        <begin position="1574"/>
        <end position="1656"/>
    </location>
</feature>
<accession>A0A8C5Q171</accession>
<dbReference type="InterPro" id="IPR029071">
    <property type="entry name" value="Ubiquitin-like_domsf"/>
</dbReference>
<dbReference type="SUPFAM" id="SSF56112">
    <property type="entry name" value="Protein kinase-like (PK-like)"/>
    <property type="match status" value="1"/>
</dbReference>
<dbReference type="InterPro" id="IPR011009">
    <property type="entry name" value="Kinase-like_dom_sf"/>
</dbReference>
<dbReference type="InterPro" id="IPR052074">
    <property type="entry name" value="NonRcpt_TyrProt_Phosphatase"/>
</dbReference>
<dbReference type="InterPro" id="IPR035963">
    <property type="entry name" value="FERM_2"/>
</dbReference>
<dbReference type="CDD" id="cd06792">
    <property type="entry name" value="PDZ2-PTPN13_FRMPD2-like"/>
    <property type="match status" value="1"/>
</dbReference>
<protein>
    <recommendedName>
        <fullName evidence="8">FERM and PDZ domain-containing protein 2</fullName>
    </recommendedName>
</protein>
<dbReference type="PROSITE" id="PS51377">
    <property type="entry name" value="KIND"/>
    <property type="match status" value="1"/>
</dbReference>
<evidence type="ECO:0000259" key="4">
    <source>
        <dbReference type="PROSITE" id="PS50106"/>
    </source>
</evidence>
<dbReference type="SUPFAM" id="SSF47031">
    <property type="entry name" value="Second domain of FERM"/>
    <property type="match status" value="1"/>
</dbReference>
<evidence type="ECO:0000259" key="5">
    <source>
        <dbReference type="PROSITE" id="PS51377"/>
    </source>
</evidence>
<dbReference type="Gene3D" id="2.30.42.10">
    <property type="match status" value="4"/>
</dbReference>
<feature type="region of interest" description="Disordered" evidence="2">
    <location>
        <begin position="1656"/>
        <end position="1676"/>
    </location>
</feature>
<dbReference type="Pfam" id="PF09379">
    <property type="entry name" value="FERM_N"/>
    <property type="match status" value="1"/>
</dbReference>
<dbReference type="SMART" id="SM00228">
    <property type="entry name" value="PDZ"/>
    <property type="match status" value="4"/>
</dbReference>
<dbReference type="SUPFAM" id="SSF50156">
    <property type="entry name" value="PDZ domain-like"/>
    <property type="match status" value="4"/>
</dbReference>
<dbReference type="InterPro" id="IPR018979">
    <property type="entry name" value="FERM_N"/>
</dbReference>
<feature type="domain" description="PDZ" evidence="4">
    <location>
        <begin position="746"/>
        <end position="832"/>
    </location>
</feature>